<accession>A0A915J6P1</accession>
<protein>
    <submittedName>
        <fullName evidence="2">Uncharacterized protein</fullName>
    </submittedName>
</protein>
<name>A0A915J6P1_ROMCU</name>
<keyword evidence="1" id="KW-1185">Reference proteome</keyword>
<dbReference type="AlphaFoldDB" id="A0A915J6P1"/>
<proteinExistence type="predicted"/>
<organism evidence="1 2">
    <name type="scientific">Romanomermis culicivorax</name>
    <name type="common">Nematode worm</name>
    <dbReference type="NCBI Taxonomy" id="13658"/>
    <lineage>
        <taxon>Eukaryota</taxon>
        <taxon>Metazoa</taxon>
        <taxon>Ecdysozoa</taxon>
        <taxon>Nematoda</taxon>
        <taxon>Enoplea</taxon>
        <taxon>Dorylaimia</taxon>
        <taxon>Mermithida</taxon>
        <taxon>Mermithoidea</taxon>
        <taxon>Mermithidae</taxon>
        <taxon>Romanomermis</taxon>
    </lineage>
</organism>
<evidence type="ECO:0000313" key="2">
    <source>
        <dbReference type="WBParaSite" id="nRc.2.0.1.t21408-RA"/>
    </source>
</evidence>
<dbReference type="Proteomes" id="UP000887565">
    <property type="component" value="Unplaced"/>
</dbReference>
<dbReference type="WBParaSite" id="nRc.2.0.1.t21408-RA">
    <property type="protein sequence ID" value="nRc.2.0.1.t21408-RA"/>
    <property type="gene ID" value="nRc.2.0.1.g21408"/>
</dbReference>
<sequence>MIQFNARNDLVRSFNDRIIHRITKKIQNLLRQSSQFDGHLEIAASKTPAEKTRKLKKGERTLENEPFQLLFPKQKKKIRSQKLKKNMVMMMMMFTCRRQKKANIKIDRVLRIFEFYI</sequence>
<reference evidence="2" key="1">
    <citation type="submission" date="2022-11" db="UniProtKB">
        <authorList>
            <consortium name="WormBaseParasite"/>
        </authorList>
    </citation>
    <scope>IDENTIFICATION</scope>
</reference>
<evidence type="ECO:0000313" key="1">
    <source>
        <dbReference type="Proteomes" id="UP000887565"/>
    </source>
</evidence>